<protein>
    <submittedName>
        <fullName evidence="1">Uncharacterized protein</fullName>
    </submittedName>
</protein>
<comment type="caution">
    <text evidence="1">The sequence shown here is derived from an EMBL/GenBank/DDBJ whole genome shotgun (WGS) entry which is preliminary data.</text>
</comment>
<dbReference type="Proteomes" id="UP001596422">
    <property type="component" value="Unassembled WGS sequence"/>
</dbReference>
<proteinExistence type="predicted"/>
<evidence type="ECO:0000313" key="1">
    <source>
        <dbReference type="EMBL" id="MFC6673431.1"/>
    </source>
</evidence>
<name>A0ABW2A7P5_9GAMM</name>
<organism evidence="1 2">
    <name type="scientific">Marinobacterium aestuariivivens</name>
    <dbReference type="NCBI Taxonomy" id="1698799"/>
    <lineage>
        <taxon>Bacteria</taxon>
        <taxon>Pseudomonadati</taxon>
        <taxon>Pseudomonadota</taxon>
        <taxon>Gammaproteobacteria</taxon>
        <taxon>Oceanospirillales</taxon>
        <taxon>Oceanospirillaceae</taxon>
        <taxon>Marinobacterium</taxon>
    </lineage>
</organism>
<reference evidence="2" key="1">
    <citation type="journal article" date="2019" name="Int. J. Syst. Evol. Microbiol.">
        <title>The Global Catalogue of Microorganisms (GCM) 10K type strain sequencing project: providing services to taxonomists for standard genome sequencing and annotation.</title>
        <authorList>
            <consortium name="The Broad Institute Genomics Platform"/>
            <consortium name="The Broad Institute Genome Sequencing Center for Infectious Disease"/>
            <person name="Wu L."/>
            <person name="Ma J."/>
        </authorList>
    </citation>
    <scope>NUCLEOTIDE SEQUENCE [LARGE SCALE GENOMIC DNA]</scope>
    <source>
        <strain evidence="2">NBRC 111756</strain>
    </source>
</reference>
<dbReference type="RefSeq" id="WP_379911802.1">
    <property type="nucleotide sequence ID" value="NZ_JBHSWE010000001.1"/>
</dbReference>
<sequence>MQGHFDGAGDLGSGAWLADIRFGAMLAVAMGFACKNGGVAADKQSTATRCLMNVMVNSPITKVECLVYWLLPVAKLTWSLLLCQVGLSRRVKLAAFFKSVVV</sequence>
<evidence type="ECO:0000313" key="2">
    <source>
        <dbReference type="Proteomes" id="UP001596422"/>
    </source>
</evidence>
<keyword evidence="2" id="KW-1185">Reference proteome</keyword>
<accession>A0ABW2A7P5</accession>
<gene>
    <name evidence="1" type="ORF">ACFQDL_27560</name>
</gene>
<dbReference type="EMBL" id="JBHSWE010000001">
    <property type="protein sequence ID" value="MFC6673431.1"/>
    <property type="molecule type" value="Genomic_DNA"/>
</dbReference>